<dbReference type="Proteomes" id="UP000310685">
    <property type="component" value="Unassembled WGS sequence"/>
</dbReference>
<dbReference type="OMA" id="MHTEGQE"/>
<dbReference type="Proteomes" id="UP000309601">
    <property type="component" value="Unassembled WGS sequence"/>
</dbReference>
<dbReference type="GO" id="GO:0005739">
    <property type="term" value="C:mitochondrion"/>
    <property type="evidence" value="ECO:0007669"/>
    <property type="project" value="InterPro"/>
</dbReference>
<dbReference type="Proteomes" id="UP000310708">
    <property type="component" value="Unassembled WGS sequence"/>
</dbReference>
<dbReference type="AlphaFoldDB" id="A0A4V4MR32"/>
<evidence type="ECO:0000313" key="6">
    <source>
        <dbReference type="Proteomes" id="UP000305362"/>
    </source>
</evidence>
<evidence type="ECO:0000313" key="8">
    <source>
        <dbReference type="Proteomes" id="UP000309601"/>
    </source>
</evidence>
<reference evidence="6 7" key="1">
    <citation type="submission" date="2019-03" db="EMBL/GenBank/DDBJ databases">
        <title>Sequencing 25 genomes of Wallemia mellicola.</title>
        <authorList>
            <person name="Gostincar C."/>
        </authorList>
    </citation>
    <scope>NUCLEOTIDE SEQUENCE [LARGE SCALE GENOMIC DNA]</scope>
    <source>
        <strain evidence="4 8">EXF-1274</strain>
        <strain evidence="5 6">EXF-1277</strain>
        <strain evidence="1 9">EXF-6152</strain>
        <strain evidence="3 10">EXF-757</strain>
        <strain evidence="2 7">EXF-8738</strain>
    </source>
</reference>
<evidence type="ECO:0000313" key="2">
    <source>
        <dbReference type="EMBL" id="TIC33010.1"/>
    </source>
</evidence>
<dbReference type="OrthoDB" id="2120038at2759"/>
<proteinExistence type="predicted"/>
<dbReference type="EMBL" id="SPRC01000005">
    <property type="protein sequence ID" value="TIB81732.1"/>
    <property type="molecule type" value="Genomic_DNA"/>
</dbReference>
<organism evidence="1 9">
    <name type="scientific">Wallemia mellicola</name>
    <dbReference type="NCBI Taxonomy" id="1708541"/>
    <lineage>
        <taxon>Eukaryota</taxon>
        <taxon>Fungi</taxon>
        <taxon>Dikarya</taxon>
        <taxon>Basidiomycota</taxon>
        <taxon>Wallemiomycotina</taxon>
        <taxon>Wallemiomycetes</taxon>
        <taxon>Wallemiales</taxon>
        <taxon>Wallemiaceae</taxon>
        <taxon>Wallemia</taxon>
    </lineage>
</organism>
<evidence type="ECO:0000313" key="3">
    <source>
        <dbReference type="EMBL" id="TIC68533.1"/>
    </source>
</evidence>
<evidence type="ECO:0000313" key="9">
    <source>
        <dbReference type="Proteomes" id="UP000310685"/>
    </source>
</evidence>
<dbReference type="Proteomes" id="UP000305362">
    <property type="component" value="Unassembled WGS sequence"/>
</dbReference>
<sequence>MIINRASQATQRQIRTISTSRVCRGSDSHSHGYDDGSNEVYAPANLLSAGWLKLFGFAGLSAVALSAYSSTQDGKEPFLTRYLSYNKSSTEESKTNSDKLLALKKELADETLLMSDAHRPTLIRLSNPGTFEQASPHKIAVGSQSDLSDLKVKTNKE</sequence>
<evidence type="ECO:0000313" key="5">
    <source>
        <dbReference type="EMBL" id="TIC71458.1"/>
    </source>
</evidence>
<dbReference type="EMBL" id="SPRO01000006">
    <property type="protein sequence ID" value="TIC33010.1"/>
    <property type="molecule type" value="Genomic_DNA"/>
</dbReference>
<name>A0A4V4MR32_9BASI</name>
<dbReference type="PANTHER" id="PTHR42100">
    <property type="entry name" value="OXIDOREDUCTASE 178 KDA SUBUNIT, PUTATIVE (AFU_ORTHOLOGUE AFUA_8G04320)-RELATED"/>
    <property type="match status" value="1"/>
</dbReference>
<accession>A0A4V4MR32</accession>
<evidence type="ECO:0000313" key="4">
    <source>
        <dbReference type="EMBL" id="TIC71008.1"/>
    </source>
</evidence>
<dbReference type="Proteomes" id="UP000305647">
    <property type="component" value="Unassembled WGS sequence"/>
</dbReference>
<dbReference type="EMBL" id="SPRX01000007">
    <property type="protein sequence ID" value="TIC68533.1"/>
    <property type="molecule type" value="Genomic_DNA"/>
</dbReference>
<protein>
    <submittedName>
        <fullName evidence="1">Uncharacterized protein</fullName>
    </submittedName>
</protein>
<evidence type="ECO:0000313" key="7">
    <source>
        <dbReference type="Proteomes" id="UP000305647"/>
    </source>
</evidence>
<dbReference type="EMBL" id="SPRV01000003">
    <property type="protein sequence ID" value="TIC71458.1"/>
    <property type="molecule type" value="Genomic_DNA"/>
</dbReference>
<evidence type="ECO:0000313" key="1">
    <source>
        <dbReference type="EMBL" id="TIB81732.1"/>
    </source>
</evidence>
<dbReference type="InterPro" id="IPR034444">
    <property type="entry name" value="Nuo17.8"/>
</dbReference>
<comment type="caution">
    <text evidence="1">The sequence shown here is derived from an EMBL/GenBank/DDBJ whole genome shotgun (WGS) entry which is preliminary data.</text>
</comment>
<dbReference type="PANTHER" id="PTHR42100:SF1">
    <property type="entry name" value="OXIDOREDUCTASE 178 KDA SUBUNIT, PUTATIVE (AFU_ORTHOLOGUE AFUA_8G04320)-RELATED"/>
    <property type="match status" value="1"/>
</dbReference>
<evidence type="ECO:0000313" key="10">
    <source>
        <dbReference type="Proteomes" id="UP000310708"/>
    </source>
</evidence>
<gene>
    <name evidence="3" type="ORF">E3Q01_00884</name>
    <name evidence="4" type="ORF">E3Q02_00315</name>
    <name evidence="5" type="ORF">E3Q03_00533</name>
    <name evidence="2" type="ORF">E3Q10_00927</name>
    <name evidence="1" type="ORF">E3Q22_00744</name>
</gene>
<dbReference type="EMBL" id="SPRW01000002">
    <property type="protein sequence ID" value="TIC71008.1"/>
    <property type="molecule type" value="Genomic_DNA"/>
</dbReference>